<reference evidence="2 3" key="1">
    <citation type="submission" date="2009-09" db="EMBL/GenBank/DDBJ databases">
        <authorList>
            <person name="Weinstock G."/>
            <person name="Sodergren E."/>
            <person name="Clifton S."/>
            <person name="Fulton L."/>
            <person name="Fulton B."/>
            <person name="Courtney L."/>
            <person name="Fronick C."/>
            <person name="Harrison M."/>
            <person name="Strong C."/>
            <person name="Farmer C."/>
            <person name="Delahaunty K."/>
            <person name="Markovic C."/>
            <person name="Hall O."/>
            <person name="Minx P."/>
            <person name="Tomlinson C."/>
            <person name="Mitreva M."/>
            <person name="Nelson J."/>
            <person name="Hou S."/>
            <person name="Wollam A."/>
            <person name="Pepin K.H."/>
            <person name="Johnson M."/>
            <person name="Bhonagiri V."/>
            <person name="Nash W.E."/>
            <person name="Warren W."/>
            <person name="Chinwalla A."/>
            <person name="Mardis E.R."/>
            <person name="Wilson R.K."/>
        </authorList>
    </citation>
    <scope>NUCLEOTIDE SEQUENCE [LARGE SCALE GENOMIC DNA]</scope>
    <source>
        <strain evidence="2 3">F0319</strain>
    </source>
</reference>
<comment type="caution">
    <text evidence="2">The sequence shown here is derived from an EMBL/GenBank/DDBJ whole genome shotgun (WGS) entry which is preliminary data.</text>
</comment>
<feature type="chain" id="PRO_5002999194" description="Lipoprotein" evidence="1">
    <location>
        <begin position="26"/>
        <end position="192"/>
    </location>
</feature>
<proteinExistence type="predicted"/>
<sequence length="192" mass="22687">MVIKRMNMRLFLYVLASFFVINLTACRPEQNVQGNMNNQVSSQVKSVVDEYAKRHPKYKSLIFITDFEYNWRNGYKRNNVILLGPSLYCLPSKYRLYPSQLQYYKDKLIFIQSSSGFLYEQSNILKTYNKNKTNIDKCNDNIAFFLKEASAYRIKDNGTITKISERPDTILLKRRVEFHAPPIRNRNIKSNQ</sequence>
<feature type="signal peptide" evidence="1">
    <location>
        <begin position="1"/>
        <end position="25"/>
    </location>
</feature>
<keyword evidence="1" id="KW-0732">Signal</keyword>
<name>C9MTJ6_9BACT</name>
<dbReference type="AlphaFoldDB" id="C9MTJ6"/>
<dbReference type="STRING" id="649761.HMPREF0973_02974"/>
<evidence type="ECO:0008006" key="4">
    <source>
        <dbReference type="Google" id="ProtNLM"/>
    </source>
</evidence>
<evidence type="ECO:0000313" key="2">
    <source>
        <dbReference type="EMBL" id="EEX17103.1"/>
    </source>
</evidence>
<keyword evidence="3" id="KW-1185">Reference proteome</keyword>
<gene>
    <name evidence="2" type="ORF">HMPREF0973_02974</name>
</gene>
<evidence type="ECO:0000256" key="1">
    <source>
        <dbReference type="SAM" id="SignalP"/>
    </source>
</evidence>
<dbReference type="HOGENOM" id="CLU_1433314_0_0_10"/>
<accession>C9MTJ6</accession>
<dbReference type="EMBL" id="ACVA01000076">
    <property type="protein sequence ID" value="EEX17103.1"/>
    <property type="molecule type" value="Genomic_DNA"/>
</dbReference>
<protein>
    <recommendedName>
        <fullName evidence="4">Lipoprotein</fullName>
    </recommendedName>
</protein>
<dbReference type="Proteomes" id="UP000003327">
    <property type="component" value="Unassembled WGS sequence"/>
</dbReference>
<evidence type="ECO:0000313" key="3">
    <source>
        <dbReference type="Proteomes" id="UP000003327"/>
    </source>
</evidence>
<organism evidence="2 3">
    <name type="scientific">Prevotella veroralis F0319</name>
    <dbReference type="NCBI Taxonomy" id="649761"/>
    <lineage>
        <taxon>Bacteria</taxon>
        <taxon>Pseudomonadati</taxon>
        <taxon>Bacteroidota</taxon>
        <taxon>Bacteroidia</taxon>
        <taxon>Bacteroidales</taxon>
        <taxon>Prevotellaceae</taxon>
        <taxon>Prevotella</taxon>
    </lineage>
</organism>